<sequence length="622" mass="67343">MDSGAYVKFVEMHMEQMSTMEAHKQCMFIYWHRYFLIAFENMLRGQGDEFACVTIPYFNWMAAQSKQMKGDCTSFGECAAITTELGGFTSGSMQQEVINGNSIRGVCVNEMPLNHFCGSSAQDTACAGCLPRGNWGSISLPAAAGYGSVRRQVFDGQDINETATNIEQGAHGSVHSALGATMATLASPADPIFWSHHSMVDALHTIFHKCRVGTRRMSFAEKASNPIAWSACNRRDNGGDQSNEGPAFNPTDTVTMRTGPQNSNPVNGSEDPIIGKFIRGVPNRFADLVDVRDLGEYSYSYELSGQLASMYTECDGTATPGPSTTAPTPTTTARAPTTAAPEPTIIAPRPTADASQPTINAPVPTVNPPVSITSIPLVTSIPATTTPITPPTTAPNSNGLPSPQMMETEQMADARRFFGWLWNTLFPNSQRSFRRLASEYNMVDSDSNAANQQNDTTTGPSKGGPAYDDGKVDVIILDECSEEEQRVMAWYKQTTEAMGGQTAETVADLERQSCMFHEQCLGGVASFSDDFKATWGFQEDRCKTVVDAVNCGDQQILYTPWRENMEAYFGCPAPSNATTPSATPTRQNQTSSTNQTSPTSQTQQMVGDNMMDTIAGAIVQSV</sequence>
<dbReference type="InterPro" id="IPR050316">
    <property type="entry name" value="Tyrosinase/Hemocyanin"/>
</dbReference>
<dbReference type="OrthoDB" id="61409at2759"/>
<dbReference type="PROSITE" id="PS00497">
    <property type="entry name" value="TYROSINASE_1"/>
    <property type="match status" value="1"/>
</dbReference>
<dbReference type="Proteomes" id="UP000693981">
    <property type="component" value="Unassembled WGS sequence"/>
</dbReference>
<evidence type="ECO:0000256" key="1">
    <source>
        <dbReference type="ARBA" id="ARBA00023008"/>
    </source>
</evidence>
<feature type="region of interest" description="Disordered" evidence="2">
    <location>
        <begin position="318"/>
        <end position="345"/>
    </location>
</feature>
<dbReference type="InterPro" id="IPR002227">
    <property type="entry name" value="Tyrosinase_Cu-bd"/>
</dbReference>
<name>A0A8T1V7N9_9STRA</name>
<evidence type="ECO:0000313" key="5">
    <source>
        <dbReference type="EMBL" id="KAG7377292.1"/>
    </source>
</evidence>
<feature type="region of interest" description="Disordered" evidence="2">
    <location>
        <begin position="231"/>
        <end position="270"/>
    </location>
</feature>
<gene>
    <name evidence="5" type="ORF">PHYBOEH_000953</name>
</gene>
<dbReference type="PANTHER" id="PTHR11474">
    <property type="entry name" value="TYROSINASE FAMILY MEMBER"/>
    <property type="match status" value="1"/>
</dbReference>
<evidence type="ECO:0000259" key="4">
    <source>
        <dbReference type="PROSITE" id="PS00498"/>
    </source>
</evidence>
<dbReference type="EMBL" id="JAGDFL010001182">
    <property type="protein sequence ID" value="KAG7377292.1"/>
    <property type="molecule type" value="Genomic_DNA"/>
</dbReference>
<organism evidence="5 6">
    <name type="scientific">Phytophthora boehmeriae</name>
    <dbReference type="NCBI Taxonomy" id="109152"/>
    <lineage>
        <taxon>Eukaryota</taxon>
        <taxon>Sar</taxon>
        <taxon>Stramenopiles</taxon>
        <taxon>Oomycota</taxon>
        <taxon>Peronosporomycetes</taxon>
        <taxon>Peronosporales</taxon>
        <taxon>Peronosporaceae</taxon>
        <taxon>Phytophthora</taxon>
    </lineage>
</organism>
<evidence type="ECO:0000259" key="3">
    <source>
        <dbReference type="PROSITE" id="PS00497"/>
    </source>
</evidence>
<feature type="region of interest" description="Disordered" evidence="2">
    <location>
        <begin position="575"/>
        <end position="608"/>
    </location>
</feature>
<dbReference type="PANTHER" id="PTHR11474:SF126">
    <property type="entry name" value="TYROSINASE-LIKE PROTEIN TYR-1-RELATED"/>
    <property type="match status" value="1"/>
</dbReference>
<protein>
    <recommendedName>
        <fullName evidence="3 4">Tyrosinase copper-binding domain-containing protein</fullName>
    </recommendedName>
</protein>
<dbReference type="Pfam" id="PF00264">
    <property type="entry name" value="Tyrosinase"/>
    <property type="match status" value="1"/>
</dbReference>
<comment type="caution">
    <text evidence="5">The sequence shown here is derived from an EMBL/GenBank/DDBJ whole genome shotgun (WGS) entry which is preliminary data.</text>
</comment>
<dbReference type="PROSITE" id="PS00498">
    <property type="entry name" value="TYROSINASE_2"/>
    <property type="match status" value="1"/>
</dbReference>
<evidence type="ECO:0000313" key="6">
    <source>
        <dbReference type="Proteomes" id="UP000693981"/>
    </source>
</evidence>
<keyword evidence="6" id="KW-1185">Reference proteome</keyword>
<reference evidence="5" key="1">
    <citation type="submission" date="2021-02" db="EMBL/GenBank/DDBJ databases">
        <authorList>
            <person name="Palmer J.M."/>
        </authorList>
    </citation>
    <scope>NUCLEOTIDE SEQUENCE</scope>
    <source>
        <strain evidence="5">SCRP23</strain>
    </source>
</reference>
<accession>A0A8T1V7N9</accession>
<evidence type="ECO:0000256" key="2">
    <source>
        <dbReference type="SAM" id="MobiDB-lite"/>
    </source>
</evidence>
<feature type="compositionally biased region" description="Polar residues" evidence="2">
    <location>
        <begin position="239"/>
        <end position="267"/>
    </location>
</feature>
<feature type="region of interest" description="Disordered" evidence="2">
    <location>
        <begin position="444"/>
        <end position="468"/>
    </location>
</feature>
<keyword evidence="1" id="KW-0186">Copper</keyword>
<feature type="compositionally biased region" description="Polar residues" evidence="2">
    <location>
        <begin position="444"/>
        <end position="460"/>
    </location>
</feature>
<feature type="domain" description="Tyrosinase copper-binding" evidence="3">
    <location>
        <begin position="23"/>
        <end position="40"/>
    </location>
</feature>
<dbReference type="AlphaFoldDB" id="A0A8T1V7N9"/>
<feature type="domain" description="Tyrosinase copper-binding" evidence="4">
    <location>
        <begin position="190"/>
        <end position="201"/>
    </location>
</feature>
<feature type="compositionally biased region" description="Low complexity" evidence="2">
    <location>
        <begin position="575"/>
        <end position="604"/>
    </location>
</feature>
<proteinExistence type="predicted"/>
<dbReference type="GO" id="GO:0016491">
    <property type="term" value="F:oxidoreductase activity"/>
    <property type="evidence" value="ECO:0007669"/>
    <property type="project" value="InterPro"/>
</dbReference>